<dbReference type="AlphaFoldDB" id="A0A4Q2SGQ9"/>
<evidence type="ECO:0000313" key="1">
    <source>
        <dbReference type="EMBL" id="RYC04233.1"/>
    </source>
</evidence>
<protein>
    <recommendedName>
        <fullName evidence="3">Type IV toxin-antitoxin system AbiEi family antitoxin domain-containing protein</fullName>
    </recommendedName>
</protein>
<evidence type="ECO:0000313" key="2">
    <source>
        <dbReference type="Proteomes" id="UP000293291"/>
    </source>
</evidence>
<evidence type="ECO:0008006" key="3">
    <source>
        <dbReference type="Google" id="ProtNLM"/>
    </source>
</evidence>
<dbReference type="EMBL" id="SDWU01000002">
    <property type="protein sequence ID" value="RYC04233.1"/>
    <property type="molecule type" value="Genomic_DNA"/>
</dbReference>
<comment type="caution">
    <text evidence="1">The sequence shown here is derived from an EMBL/GenBank/DDBJ whole genome shotgun (WGS) entry which is preliminary data.</text>
</comment>
<keyword evidence="2" id="KW-1185">Reference proteome</keyword>
<dbReference type="RefSeq" id="WP_129453285.1">
    <property type="nucleotide sequence ID" value="NZ_JACXYX010000002.1"/>
</dbReference>
<gene>
    <name evidence="1" type="ORF">EUA07_01730</name>
</gene>
<reference evidence="1 2" key="1">
    <citation type="submission" date="2019-01" db="EMBL/GenBank/DDBJ databases">
        <title>Novel species of Nocardioides.</title>
        <authorList>
            <person name="Liu Q."/>
            <person name="Xin Y.-H."/>
        </authorList>
    </citation>
    <scope>NUCLEOTIDE SEQUENCE [LARGE SCALE GENOMIC DNA]</scope>
    <source>
        <strain evidence="1 2">CGMCC 4.6875</strain>
    </source>
</reference>
<dbReference type="Proteomes" id="UP000293291">
    <property type="component" value="Unassembled WGS sequence"/>
</dbReference>
<accession>A0A4Q2SGQ9</accession>
<proteinExistence type="predicted"/>
<name>A0A4Q2SGQ9_9ACTN</name>
<sequence>MDLPPALTAVLRAQDGVVNRRQVRELGLSKPQVETLLRRRSLTAVHPGVYVDHTGTPPYAQRCWAAALYAEPAALAGRHALPEPPTSPGEPIEVAIDWSRWVGTRRGIRITRMRDLDDHVAWNRSPPRLHLETAAIVGADRARTDHEAIALLCELVGSRRTTASRLASSLAERPRHSRRQLVAALVDDLAAGTHSVLENGLLERVLRPHRLPVPTRHQAPERGRRGREYRDMLFEDLGAHLELDGGHHDGSAQKDDDADRDLQDIAGGLVVPRLRYAQVFGWPCRTARLLAGFFALRGWAGSARPCSPGCEVGSGSPGSP</sequence>
<organism evidence="1 2">
    <name type="scientific">Nocardioides ganghwensis</name>
    <dbReference type="NCBI Taxonomy" id="252230"/>
    <lineage>
        <taxon>Bacteria</taxon>
        <taxon>Bacillati</taxon>
        <taxon>Actinomycetota</taxon>
        <taxon>Actinomycetes</taxon>
        <taxon>Propionibacteriales</taxon>
        <taxon>Nocardioidaceae</taxon>
        <taxon>Nocardioides</taxon>
    </lineage>
</organism>
<dbReference type="OrthoDB" id="5146042at2"/>